<sequence length="52" mass="5760">MSPPPAHVRAFRAALVVLVLLVVLVALWQAPWDGIVAALDPWVDGLRRQVYL</sequence>
<organism evidence="1 2">
    <name type="scientific">Actinomycetospora chibensis</name>
    <dbReference type="NCBI Taxonomy" id="663606"/>
    <lineage>
        <taxon>Bacteria</taxon>
        <taxon>Bacillati</taxon>
        <taxon>Actinomycetota</taxon>
        <taxon>Actinomycetes</taxon>
        <taxon>Pseudonocardiales</taxon>
        <taxon>Pseudonocardiaceae</taxon>
        <taxon>Actinomycetospora</taxon>
    </lineage>
</organism>
<protein>
    <submittedName>
        <fullName evidence="1">Uncharacterized protein</fullName>
    </submittedName>
</protein>
<dbReference type="Proteomes" id="UP001595909">
    <property type="component" value="Unassembled WGS sequence"/>
</dbReference>
<keyword evidence="2" id="KW-1185">Reference proteome</keyword>
<evidence type="ECO:0000313" key="1">
    <source>
        <dbReference type="EMBL" id="MFC4830964.1"/>
    </source>
</evidence>
<gene>
    <name evidence="1" type="ORF">ACFPEL_00960</name>
</gene>
<dbReference type="EMBL" id="JBHSIM010000002">
    <property type="protein sequence ID" value="MFC4830964.1"/>
    <property type="molecule type" value="Genomic_DNA"/>
</dbReference>
<proteinExistence type="predicted"/>
<comment type="caution">
    <text evidence="1">The sequence shown here is derived from an EMBL/GenBank/DDBJ whole genome shotgun (WGS) entry which is preliminary data.</text>
</comment>
<evidence type="ECO:0000313" key="2">
    <source>
        <dbReference type="Proteomes" id="UP001595909"/>
    </source>
</evidence>
<name>A0ABV9RBK9_9PSEU</name>
<accession>A0ABV9RBK9</accession>
<dbReference type="RefSeq" id="WP_274190284.1">
    <property type="nucleotide sequence ID" value="NZ_BAABHN010000002.1"/>
</dbReference>
<reference evidence="2" key="1">
    <citation type="journal article" date="2019" name="Int. J. Syst. Evol. Microbiol.">
        <title>The Global Catalogue of Microorganisms (GCM) 10K type strain sequencing project: providing services to taxonomists for standard genome sequencing and annotation.</title>
        <authorList>
            <consortium name="The Broad Institute Genomics Platform"/>
            <consortium name="The Broad Institute Genome Sequencing Center for Infectious Disease"/>
            <person name="Wu L."/>
            <person name="Ma J."/>
        </authorList>
    </citation>
    <scope>NUCLEOTIDE SEQUENCE [LARGE SCALE GENOMIC DNA]</scope>
    <source>
        <strain evidence="2">CCUG 50347</strain>
    </source>
</reference>